<dbReference type="RefSeq" id="WP_133426800.1">
    <property type="nucleotide sequence ID" value="NZ_JAPMJT010000004.1"/>
</dbReference>
<dbReference type="AlphaFoldDB" id="A0A4R5WHB1"/>
<evidence type="ECO:0000313" key="1">
    <source>
        <dbReference type="EMBL" id="TDK89636.1"/>
    </source>
</evidence>
<comment type="caution">
    <text evidence="1">The sequence shown here is derived from an EMBL/GenBank/DDBJ whole genome shotgun (WGS) entry which is preliminary data.</text>
</comment>
<evidence type="ECO:0000313" key="2">
    <source>
        <dbReference type="Proteomes" id="UP000294929"/>
    </source>
</evidence>
<gene>
    <name evidence="1" type="ORF">EUA03_12715</name>
</gene>
<sequence length="309" mass="34279">MGLDAHVACNCFRDGLCTEPPVPRTMLTVNECGDVELIDEQNCDVDVANDVYDWTIHACTHEDMEFVSERVGNISGVAWLRNVAAGLPVDRFGKLAMILAGLSGLMDSYTPASEIRRALPELELLLQEDHLGSTRTICTLGGFVVEDELDWGPIILDEYHALGPSPYYESPWPDLVELGVIGYEFVVRSRAAPADELLRTRILEQKWDPESVEFDPAPDGSPTSRITFTNLQTMESVTARSFGVSTRLPRLGRVLANADGDEPEPALVYPETLIVGERRVMLTEAWWTLKRLHRLFAASAATGNPVVWH</sequence>
<proteinExistence type="predicted"/>
<accession>A0A4R5WHB1</accession>
<protein>
    <submittedName>
        <fullName evidence="1">Uncharacterized protein</fullName>
    </submittedName>
</protein>
<dbReference type="Proteomes" id="UP000294929">
    <property type="component" value="Unassembled WGS sequence"/>
</dbReference>
<name>A0A4R5WHB1_MYCMU</name>
<organism evidence="1 2">
    <name type="scientific">Mycolicibacterium mucogenicum</name>
    <name type="common">Mycobacterium mucogenicum</name>
    <dbReference type="NCBI Taxonomy" id="56689"/>
    <lineage>
        <taxon>Bacteria</taxon>
        <taxon>Bacillati</taxon>
        <taxon>Actinomycetota</taxon>
        <taxon>Actinomycetes</taxon>
        <taxon>Mycobacteriales</taxon>
        <taxon>Mycobacteriaceae</taxon>
        <taxon>Mycolicibacterium</taxon>
    </lineage>
</organism>
<reference evidence="1 2" key="1">
    <citation type="submission" date="2019-01" db="EMBL/GenBank/DDBJ databases">
        <title>High-quality-draft genome sequences of five non-tuberculosis mycobacteriaceae isolated from a nosocomial environment.</title>
        <authorList>
            <person name="Tiago I."/>
            <person name="Alarico S."/>
            <person name="Pereira S.G."/>
            <person name="Coelho C."/>
            <person name="Maranha A."/>
            <person name="Empadinhas N."/>
        </authorList>
    </citation>
    <scope>NUCLEOTIDE SEQUENCE [LARGE SCALE GENOMIC DNA]</scope>
    <source>
        <strain evidence="1 2">24AIII</strain>
    </source>
</reference>
<dbReference type="EMBL" id="SDLO01000008">
    <property type="protein sequence ID" value="TDK89636.1"/>
    <property type="molecule type" value="Genomic_DNA"/>
</dbReference>